<dbReference type="EMBL" id="JASSOM010000074">
    <property type="protein sequence ID" value="MDK9365444.1"/>
    <property type="molecule type" value="Genomic_DNA"/>
</dbReference>
<organism evidence="1 2">
    <name type="scientific">Lelliottia wanjuensis</name>
    <dbReference type="NCBI Taxonomy" id="3050585"/>
    <lineage>
        <taxon>Bacteria</taxon>
        <taxon>Pseudomonadati</taxon>
        <taxon>Pseudomonadota</taxon>
        <taxon>Gammaproteobacteria</taxon>
        <taxon>Enterobacterales</taxon>
        <taxon>Enterobacteriaceae</taxon>
        <taxon>Lelliottia</taxon>
    </lineage>
</organism>
<evidence type="ECO:0000313" key="2">
    <source>
        <dbReference type="Proteomes" id="UP001223214"/>
    </source>
</evidence>
<comment type="caution">
    <text evidence="1">The sequence shown here is derived from an EMBL/GenBank/DDBJ whole genome shotgun (WGS) entry which is preliminary data.</text>
</comment>
<reference evidence="1 2" key="1">
    <citation type="submission" date="2023-06" db="EMBL/GenBank/DDBJ databases">
        <title>Identification and characterization of antibiotic-resistant Gram-negative bacteria.</title>
        <authorList>
            <person name="Cho G.-S."/>
            <person name="Lee J."/>
            <person name="Tai E."/>
            <person name="Jeong S."/>
            <person name="Kim I."/>
            <person name="Kim B.-E."/>
            <person name="Jeong M.-I."/>
            <person name="Oh K.-K."/>
            <person name="Franz C.M.A.P."/>
        </authorList>
    </citation>
    <scope>NUCLEOTIDE SEQUENCE [LARGE SCALE GENOMIC DNA]</scope>
    <source>
        <strain evidence="1 2">V106_12</strain>
    </source>
</reference>
<sequence length="223" mass="25124">MIWKTRDIIPFETSPLMNRIHPPLSPEQTVSDLAHFAWCALVALKLAQQDGQAMSPMMAHTFLVRWLAVAQKQRRFPRSIALDIDSLLKLGRQKGPTTGLQQRLEYLLESCSSPVSYQSDLFRLTYAIEALKAQGWVNAAVADHEWDIPALLAEYGDISALLVRKSDLVRHFNDEGQLTGRVEFLVKGQPQVVLDAFNARSLLCTVPESPYGWSVVILKPDQR</sequence>
<proteinExistence type="predicted"/>
<protein>
    <submittedName>
        <fullName evidence="1">DUF2913 family protein</fullName>
    </submittedName>
</protein>
<dbReference type="InterPro" id="IPR021316">
    <property type="entry name" value="DUF2913"/>
</dbReference>
<name>A0AAP4LC70_9ENTR</name>
<dbReference type="Proteomes" id="UP001223214">
    <property type="component" value="Unassembled WGS sequence"/>
</dbReference>
<evidence type="ECO:0000313" key="1">
    <source>
        <dbReference type="EMBL" id="MDK9365444.1"/>
    </source>
</evidence>
<dbReference type="Pfam" id="PF11140">
    <property type="entry name" value="DUF2913"/>
    <property type="match status" value="1"/>
</dbReference>
<accession>A0AAP4LC70</accession>
<dbReference type="RefSeq" id="WP_285148430.1">
    <property type="nucleotide sequence ID" value="NZ_JASSOM010000074.1"/>
</dbReference>
<gene>
    <name evidence="1" type="ORF">QQF32_19800</name>
</gene>
<dbReference type="AlphaFoldDB" id="A0AAP4LC70"/>
<keyword evidence="2" id="KW-1185">Reference proteome</keyword>